<evidence type="ECO:0000256" key="6">
    <source>
        <dbReference type="ARBA" id="ARBA00022679"/>
    </source>
</evidence>
<evidence type="ECO:0000256" key="8">
    <source>
        <dbReference type="ARBA" id="ARBA00022919"/>
    </source>
</evidence>
<dbReference type="GO" id="GO:0046513">
    <property type="term" value="P:ceramide biosynthetic process"/>
    <property type="evidence" value="ECO:0007669"/>
    <property type="project" value="TreeGrafter"/>
</dbReference>
<reference evidence="16" key="1">
    <citation type="submission" date="2018-10" db="EMBL/GenBank/DDBJ databases">
        <title>Transcriptome assembly of Aceria tosichella (Wheat curl mite) Type 2.</title>
        <authorList>
            <person name="Scully E.D."/>
            <person name="Geib S.M."/>
            <person name="Palmer N.A."/>
            <person name="Gupta A.K."/>
            <person name="Sarath G."/>
            <person name="Tatineni S."/>
        </authorList>
    </citation>
    <scope>NUCLEOTIDE SEQUENCE</scope>
    <source>
        <strain evidence="16">LincolnNE</strain>
    </source>
</reference>
<gene>
    <name evidence="16" type="primary">SPTLC1</name>
    <name evidence="16" type="ORF">g.9685</name>
</gene>
<sequence length="446" mass="50187">MIPTMNNNINNNNNNVIETEGDLWEPEPLVPDIDPDEYKFVLNPHVITSKPGKHIMIDGRECLNAGTHNYLGLADSPRLEQVSLDTVRHYGVGSCGPRAFYGTMDVHLELEEQLARFLNVQETVVYSFGFSTVASAIPAYAKATDIIYYDEQCNFAIQRGIVASKSRAIKFKHNDADDLERKIEHLAEEQKRKYGKTKTIRTFLVVEGIYANTGDICQLKQLNVVAKRHKIRLFIDESRSFGVLGSGGKGITQHLNIDMNDVDLIMVALENALCSFGGFCAGSSFVIDHQRLAGSGYCFSASLPPFQCRAAQESLMMIEEDPSIVEKAQELFVYADRQLSKLTRLKNISDPLSPIKVLVKKAWFDSEIEKPTYVKRDAMWLEQICANILSEDRIAISMARYLEDEEMSSPFAAIRLIVNAKMTFGDIDRIFSALERSSFELRLSCL</sequence>
<protein>
    <recommendedName>
        <fullName evidence="11">Serine palmitoyltransferase 1</fullName>
        <ecNumber evidence="5">2.3.1.50</ecNumber>
    </recommendedName>
    <alternativeName>
        <fullName evidence="12">Long chain base biosynthesis protein 1</fullName>
    </alternativeName>
    <alternativeName>
        <fullName evidence="13">Serine-palmitoyl-CoA transferase 1</fullName>
    </alternativeName>
</protein>
<keyword evidence="6 16" id="KW-0808">Transferase</keyword>
<evidence type="ECO:0000256" key="5">
    <source>
        <dbReference type="ARBA" id="ARBA00013220"/>
    </source>
</evidence>
<dbReference type="InterPro" id="IPR015424">
    <property type="entry name" value="PyrdxlP-dep_Trfase"/>
</dbReference>
<organism evidence="16">
    <name type="scientific">Aceria tosichella</name>
    <name type="common">wheat curl mite</name>
    <dbReference type="NCBI Taxonomy" id="561515"/>
    <lineage>
        <taxon>Eukaryota</taxon>
        <taxon>Metazoa</taxon>
        <taxon>Ecdysozoa</taxon>
        <taxon>Arthropoda</taxon>
        <taxon>Chelicerata</taxon>
        <taxon>Arachnida</taxon>
        <taxon>Acari</taxon>
        <taxon>Acariformes</taxon>
        <taxon>Trombidiformes</taxon>
        <taxon>Prostigmata</taxon>
        <taxon>Eupodina</taxon>
        <taxon>Eriophyoidea</taxon>
        <taxon>Eriophyidae</taxon>
        <taxon>Eriophyinae</taxon>
        <taxon>Aceriini</taxon>
        <taxon>Aceria</taxon>
    </lineage>
</organism>
<keyword evidence="10" id="KW-0012">Acyltransferase</keyword>
<evidence type="ECO:0000256" key="9">
    <source>
        <dbReference type="ARBA" id="ARBA00023098"/>
    </source>
</evidence>
<evidence type="ECO:0000256" key="12">
    <source>
        <dbReference type="ARBA" id="ARBA00041765"/>
    </source>
</evidence>
<dbReference type="InterPro" id="IPR004839">
    <property type="entry name" value="Aminotransferase_I/II_large"/>
</dbReference>
<evidence type="ECO:0000256" key="1">
    <source>
        <dbReference type="ARBA" id="ARBA00001933"/>
    </source>
</evidence>
<dbReference type="InterPro" id="IPR015421">
    <property type="entry name" value="PyrdxlP-dep_Trfase_major"/>
</dbReference>
<dbReference type="EC" id="2.3.1.50" evidence="5"/>
<keyword evidence="7" id="KW-0663">Pyridoxal phosphate</keyword>
<evidence type="ECO:0000256" key="11">
    <source>
        <dbReference type="ARBA" id="ARBA00041066"/>
    </source>
</evidence>
<comment type="pathway">
    <text evidence="2">Lipid metabolism; sphingolipid metabolism.</text>
</comment>
<evidence type="ECO:0000256" key="14">
    <source>
        <dbReference type="SAM" id="Coils"/>
    </source>
</evidence>
<dbReference type="GO" id="GO:0046512">
    <property type="term" value="P:sphingosine biosynthetic process"/>
    <property type="evidence" value="ECO:0007669"/>
    <property type="project" value="TreeGrafter"/>
</dbReference>
<dbReference type="PANTHER" id="PTHR13693:SF2">
    <property type="entry name" value="SERINE PALMITOYLTRANSFERASE 1"/>
    <property type="match status" value="1"/>
</dbReference>
<feature type="coiled-coil region" evidence="14">
    <location>
        <begin position="169"/>
        <end position="196"/>
    </location>
</feature>
<keyword evidence="14" id="KW-0175">Coiled coil</keyword>
<comment type="pathway">
    <text evidence="3">Sphingolipid metabolism.</text>
</comment>
<evidence type="ECO:0000256" key="3">
    <source>
        <dbReference type="ARBA" id="ARBA00004991"/>
    </source>
</evidence>
<evidence type="ECO:0000256" key="10">
    <source>
        <dbReference type="ARBA" id="ARBA00023315"/>
    </source>
</evidence>
<accession>A0A6G1S426</accession>
<comment type="cofactor">
    <cofactor evidence="1">
        <name>pyridoxal 5'-phosphate</name>
        <dbReference type="ChEBI" id="CHEBI:597326"/>
    </cofactor>
</comment>
<dbReference type="SUPFAM" id="SSF53383">
    <property type="entry name" value="PLP-dependent transferases"/>
    <property type="match status" value="1"/>
</dbReference>
<keyword evidence="8" id="KW-0746">Sphingolipid metabolism</keyword>
<dbReference type="GO" id="GO:0004758">
    <property type="term" value="F:serine C-palmitoyltransferase activity"/>
    <property type="evidence" value="ECO:0007669"/>
    <property type="project" value="UniProtKB-EC"/>
</dbReference>
<keyword evidence="9" id="KW-0443">Lipid metabolism</keyword>
<evidence type="ECO:0000259" key="15">
    <source>
        <dbReference type="Pfam" id="PF00155"/>
    </source>
</evidence>
<evidence type="ECO:0000256" key="2">
    <source>
        <dbReference type="ARBA" id="ARBA00004760"/>
    </source>
</evidence>
<dbReference type="Pfam" id="PF00155">
    <property type="entry name" value="Aminotran_1_2"/>
    <property type="match status" value="1"/>
</dbReference>
<dbReference type="AlphaFoldDB" id="A0A6G1S426"/>
<evidence type="ECO:0000256" key="13">
    <source>
        <dbReference type="ARBA" id="ARBA00042649"/>
    </source>
</evidence>
<dbReference type="PANTHER" id="PTHR13693">
    <property type="entry name" value="CLASS II AMINOTRANSFERASE/8-AMINO-7-OXONONANOATE SYNTHASE"/>
    <property type="match status" value="1"/>
</dbReference>
<dbReference type="GO" id="GO:0030170">
    <property type="term" value="F:pyridoxal phosphate binding"/>
    <property type="evidence" value="ECO:0007669"/>
    <property type="project" value="InterPro"/>
</dbReference>
<evidence type="ECO:0000256" key="7">
    <source>
        <dbReference type="ARBA" id="ARBA00022898"/>
    </source>
</evidence>
<evidence type="ECO:0000313" key="16">
    <source>
        <dbReference type="EMBL" id="MDE45256.1"/>
    </source>
</evidence>
<evidence type="ECO:0000256" key="4">
    <source>
        <dbReference type="ARBA" id="ARBA00008392"/>
    </source>
</evidence>
<name>A0A6G1S426_9ACAR</name>
<feature type="domain" description="Aminotransferase class I/classII large" evidence="15">
    <location>
        <begin position="62"/>
        <end position="346"/>
    </location>
</feature>
<comment type="similarity">
    <text evidence="4">Belongs to the class-II pyridoxal-phosphate-dependent aminotransferase family.</text>
</comment>
<dbReference type="InterPro" id="IPR050087">
    <property type="entry name" value="AON_synthase_class-II"/>
</dbReference>
<proteinExistence type="inferred from homology"/>
<dbReference type="EMBL" id="GGYP01000485">
    <property type="protein sequence ID" value="MDE45256.1"/>
    <property type="molecule type" value="Transcribed_RNA"/>
</dbReference>
<dbReference type="Gene3D" id="3.40.640.10">
    <property type="entry name" value="Type I PLP-dependent aspartate aminotransferase-like (Major domain)"/>
    <property type="match status" value="1"/>
</dbReference>
<dbReference type="GO" id="GO:0005783">
    <property type="term" value="C:endoplasmic reticulum"/>
    <property type="evidence" value="ECO:0007669"/>
    <property type="project" value="TreeGrafter"/>
</dbReference>
<dbReference type="GO" id="GO:0016020">
    <property type="term" value="C:membrane"/>
    <property type="evidence" value="ECO:0007669"/>
    <property type="project" value="GOC"/>
</dbReference>